<evidence type="ECO:0000313" key="18">
    <source>
        <dbReference type="Proteomes" id="UP000786183"/>
    </source>
</evidence>
<feature type="domain" description="Autotransporter" evidence="16">
    <location>
        <begin position="875"/>
        <end position="1136"/>
    </location>
</feature>
<accession>A0ABS7WU06</accession>
<keyword evidence="18" id="KW-1185">Reference proteome</keyword>
<evidence type="ECO:0000256" key="2">
    <source>
        <dbReference type="ARBA" id="ARBA00004418"/>
    </source>
</evidence>
<dbReference type="InterPro" id="IPR036709">
    <property type="entry name" value="Autotransporte_beta_dom_sf"/>
</dbReference>
<dbReference type="EMBL" id="JACGBB010000008">
    <property type="protein sequence ID" value="MBZ7987425.1"/>
    <property type="molecule type" value="Genomic_DNA"/>
</dbReference>
<evidence type="ECO:0000256" key="5">
    <source>
        <dbReference type="ARBA" id="ARBA00022452"/>
    </source>
</evidence>
<evidence type="ECO:0000256" key="6">
    <source>
        <dbReference type="ARBA" id="ARBA00022525"/>
    </source>
</evidence>
<keyword evidence="11" id="KW-0378">Hydrolase</keyword>
<evidence type="ECO:0000259" key="16">
    <source>
        <dbReference type="PROSITE" id="PS51208"/>
    </source>
</evidence>
<evidence type="ECO:0000256" key="4">
    <source>
        <dbReference type="ARBA" id="ARBA00004613"/>
    </source>
</evidence>
<evidence type="ECO:0000256" key="14">
    <source>
        <dbReference type="ARBA" id="ARBA00023145"/>
    </source>
</evidence>
<evidence type="ECO:0000256" key="9">
    <source>
        <dbReference type="ARBA" id="ARBA00022729"/>
    </source>
</evidence>
<keyword evidence="10" id="KW-0574">Periplasm</keyword>
<dbReference type="Gene3D" id="2.40.10.120">
    <property type="match status" value="1"/>
</dbReference>
<dbReference type="SUPFAM" id="SSF51126">
    <property type="entry name" value="Pectin lyase-like"/>
    <property type="match status" value="1"/>
</dbReference>
<protein>
    <submittedName>
        <fullName evidence="17">Autotransporter outer membrane beta-barrel domain-containing protein</fullName>
    </submittedName>
</protein>
<keyword evidence="12" id="KW-0720">Serine protease</keyword>
<dbReference type="Proteomes" id="UP000786183">
    <property type="component" value="Unassembled WGS sequence"/>
</dbReference>
<keyword evidence="8" id="KW-0812">Transmembrane</keyword>
<gene>
    <name evidence="17" type="ORF">AVCANL283_04815</name>
</gene>
<dbReference type="InterPro" id="IPR011050">
    <property type="entry name" value="Pectin_lyase_fold/virulence"/>
</dbReference>
<dbReference type="Pfam" id="PF03797">
    <property type="entry name" value="Autotransporter"/>
    <property type="match status" value="1"/>
</dbReference>
<comment type="caution">
    <text evidence="17">The sequence shown here is derived from an EMBL/GenBank/DDBJ whole genome shotgun (WGS) entry which is preliminary data.</text>
</comment>
<keyword evidence="5" id="KW-1134">Transmembrane beta strand</keyword>
<keyword evidence="13" id="KW-0472">Membrane</keyword>
<dbReference type="InterPro" id="IPR030396">
    <property type="entry name" value="Peptidase_S6_dom"/>
</dbReference>
<evidence type="ECO:0000256" key="8">
    <source>
        <dbReference type="ARBA" id="ARBA00022692"/>
    </source>
</evidence>
<reference evidence="17 18" key="1">
    <citation type="submission" date="2020-07" db="EMBL/GenBank/DDBJ databases">
        <title>Transfer of Campylobacter canadensis to the novel genus Avispirillum gen. nov., that also includes two novel species recovered from migratory waterfowl: Avispirillum anseris sp. nov. and Avispirillum brantae sp. nov.</title>
        <authorList>
            <person name="Miller W.G."/>
            <person name="Chapman M.H."/>
            <person name="Yee E."/>
            <person name="Inglis G.D."/>
        </authorList>
    </citation>
    <scope>NUCLEOTIDE SEQUENCE [LARGE SCALE GENOMIC DNA]</scope>
    <source>
        <strain evidence="17 18">L283</strain>
    </source>
</reference>
<dbReference type="InterPro" id="IPR006315">
    <property type="entry name" value="OM_autotransptr_brl_dom"/>
</dbReference>
<dbReference type="NCBIfam" id="TIGR01414">
    <property type="entry name" value="autotrans_barl"/>
    <property type="match status" value="1"/>
</dbReference>
<keyword evidence="15" id="KW-0998">Cell outer membrane</keyword>
<evidence type="ECO:0000256" key="11">
    <source>
        <dbReference type="ARBA" id="ARBA00022801"/>
    </source>
</evidence>
<dbReference type="InterPro" id="IPR005546">
    <property type="entry name" value="Autotransporte_beta"/>
</dbReference>
<dbReference type="Pfam" id="PF02395">
    <property type="entry name" value="Peptidase_S6"/>
    <property type="match status" value="1"/>
</dbReference>
<comment type="subcellular location">
    <subcellularLocation>
        <location evidence="3">Cell outer membrane</location>
        <topology evidence="3">Multi-pass membrane protein</topology>
    </subcellularLocation>
    <subcellularLocation>
        <location evidence="1">Cell surface</location>
    </subcellularLocation>
    <subcellularLocation>
        <location evidence="2">Periplasm</location>
    </subcellularLocation>
    <subcellularLocation>
        <location evidence="4">Secreted</location>
    </subcellularLocation>
</comment>
<evidence type="ECO:0000313" key="17">
    <source>
        <dbReference type="EMBL" id="MBZ7987425.1"/>
    </source>
</evidence>
<dbReference type="Gene3D" id="2.160.20.20">
    <property type="match status" value="1"/>
</dbReference>
<keyword evidence="9" id="KW-0732">Signal</keyword>
<evidence type="ECO:0000256" key="15">
    <source>
        <dbReference type="ARBA" id="ARBA00023237"/>
    </source>
</evidence>
<evidence type="ECO:0000256" key="3">
    <source>
        <dbReference type="ARBA" id="ARBA00004571"/>
    </source>
</evidence>
<dbReference type="SMART" id="SM00869">
    <property type="entry name" value="Autotransporter"/>
    <property type="match status" value="1"/>
</dbReference>
<evidence type="ECO:0000256" key="1">
    <source>
        <dbReference type="ARBA" id="ARBA00004241"/>
    </source>
</evidence>
<proteinExistence type="predicted"/>
<dbReference type="InterPro" id="IPR012332">
    <property type="entry name" value="Autotransporter_pectin_lyase_C"/>
</dbReference>
<name>A0ABS7WU06_9BACT</name>
<dbReference type="Gene3D" id="2.40.128.130">
    <property type="entry name" value="Autotransporter beta-domain"/>
    <property type="match status" value="1"/>
</dbReference>
<evidence type="ECO:0000256" key="7">
    <source>
        <dbReference type="ARBA" id="ARBA00022670"/>
    </source>
</evidence>
<dbReference type="PROSITE" id="PS51208">
    <property type="entry name" value="AUTOTRANSPORTER"/>
    <property type="match status" value="1"/>
</dbReference>
<dbReference type="SUPFAM" id="SSF103515">
    <property type="entry name" value="Autotransporter"/>
    <property type="match status" value="1"/>
</dbReference>
<keyword evidence="6" id="KW-0964">Secreted</keyword>
<dbReference type="RefSeq" id="WP_224325341.1">
    <property type="nucleotide sequence ID" value="NZ_JACGBB010000008.1"/>
</dbReference>
<organism evidence="17 18">
    <name type="scientific">Campylobacter canadensis</name>
    <dbReference type="NCBI Taxonomy" id="449520"/>
    <lineage>
        <taxon>Bacteria</taxon>
        <taxon>Pseudomonadati</taxon>
        <taxon>Campylobacterota</taxon>
        <taxon>Epsilonproteobacteria</taxon>
        <taxon>Campylobacterales</taxon>
        <taxon>Campylobacteraceae</taxon>
        <taxon>Campylobacter</taxon>
    </lineage>
</organism>
<keyword evidence="7" id="KW-0645">Protease</keyword>
<evidence type="ECO:0000256" key="13">
    <source>
        <dbReference type="ARBA" id="ARBA00023136"/>
    </source>
</evidence>
<sequence length="1136" mass="127562">MKILSIFTSSILFAGAIAPNVMYQDYLDLAYGFKKELKVYKNDLSVIDFKIQAPSFYASNNSGKFKREFTNIGASYIIGASHLIQDYLKQNGVLEFSNIPTYVINSNNNFKKQDPSSQRDFSIFRTHKININESANLFKKDFYVIQNANSSDEIEKYQDNMQTKKELLDEKRYSLYVRSGTGVNYLGFDDFEKGVVKLNDSDVIASAGILYLDKDKLTDINIGRLDFNAGKNSRLDFTNNIAPGDSGSAIYVYDSVDKKYYVIGVASKSDCKNPYSYPYNCTYSKYETINSFIINDFKNSYTINTNESDFKIANANLSAKNTILNAKSNDIAFNHTYTNYLSKDTFNKRLESLKDDKDVVFNKASKIVLESDADFGSSVFYFNEDSSIVGNKKLLLGGIVVNKNATLSYDALSAKNDFLHKIGDGVLIINNSSQGAGINIGGGEVILNNKDNKNSFSNVYITNQAKLSLNQANTLDTNNLYIADNAATINLNSNDLSFTSTLKNTSYDTVFTGSAKLNFNIKEKNIFNAKINSLSLNADNSTIIFDNTINANDFVVNNSNITLQAQASQHYYLDSINQNIANKNNLSYLSSPREFKENNFTFNTINLNNNSSLTLNNSNLNAKEIKLKDSSLNLAENAAFYAINNIKNNAGINFSDAGYSVDKTFSFTQELKESTFNNTFANLKANLSLDNSSIKLNKNSSFTGKITGVNNSSLIAQNAILNSSINIENINANNSIFNINANSQSIISTKSSSGQNNALNVIINPDEDKDKILLASLANTQDKNFFTSLKLKDAFSISRANIVYEQEENTANWYLQKTKEGKTQDLITKYFITEENKEATKAVNTSLEQAFFSFVLEWNNLTKRMGDLRKHYLLNNDDYAGFWARLYHGQSSYLKSNKSVFLESQFGVDKRYLSDNAQIFSGVVFNIANYKFNSSNLDGNSNSFGLGIYSSILFDNGFYLDLIAKYLMYKNNYDFIITASNTNVKNNKINHNFIASIEAGFYAYLNDYLYFNPQLELISGYLSKQEIESNFIKLSSKSTIPLSLKSAIFAGYDNEYLGIRFGLGLASDLKNSADKIVSDRVFSKTYAGKKDTRMFVNLGTSYVIDKKQSFNFEFEKSFFGDLNIDYSINLVYRYAF</sequence>
<evidence type="ECO:0000256" key="10">
    <source>
        <dbReference type="ARBA" id="ARBA00022764"/>
    </source>
</evidence>
<keyword evidence="14" id="KW-0865">Zymogen</keyword>
<evidence type="ECO:0000256" key="12">
    <source>
        <dbReference type="ARBA" id="ARBA00022825"/>
    </source>
</evidence>